<dbReference type="KEGG" id="vg:80519374"/>
<dbReference type="GeneID" id="80519374"/>
<accession>A0A6N1NXE5</accession>
<dbReference type="RefSeq" id="YP_010782610.1">
    <property type="nucleotide sequence ID" value="NC_075039.1"/>
</dbReference>
<organism evidence="1">
    <name type="scientific">Tupanvirus soda lake</name>
    <dbReference type="NCBI Taxonomy" id="2126985"/>
    <lineage>
        <taxon>Viruses</taxon>
        <taxon>Varidnaviria</taxon>
        <taxon>Bamfordvirae</taxon>
        <taxon>Nucleocytoviricota</taxon>
        <taxon>Megaviricetes</taxon>
        <taxon>Imitervirales</taxon>
        <taxon>Mimiviridae</taxon>
        <taxon>Megamimivirinae</taxon>
        <taxon>Tupanvirus</taxon>
        <taxon>Tupanvirus salinum</taxon>
    </lineage>
</organism>
<sequence length="209" mass="24826">MDRYSKSHKLYTIFNQTNENNIDDATTLLNSLKSNENGINYGCMWYNNYYYKVYDTSDNIDNMVSSIQCALLLALENKSRINLILYQVEDIDPRFVSRNFIESSTFPWCKIKIDGNSKKICTFYGNQSLFNQIYPKLSLLDDYQRYVNDIEWLDEPNLNHAYEQVFNKKASFIFNKKEKILKKLVKQKKFELVNTYKNQTGNTRKKLMI</sequence>
<dbReference type="EMBL" id="KY523104">
    <property type="protein sequence ID" value="QKU35926.1"/>
    <property type="molecule type" value="Genomic_DNA"/>
</dbReference>
<protein>
    <submittedName>
        <fullName evidence="1">Uncharacterized protein</fullName>
    </submittedName>
</protein>
<proteinExistence type="predicted"/>
<reference evidence="1" key="2">
    <citation type="journal article" date="2018" name="Nat. Commun.">
        <title>Tailed giant Tupanvirus possesses the most complete translational apparatus of the known virosphere.</title>
        <authorList>
            <person name="Abrahao J."/>
            <person name="Silva L."/>
            <person name="Silva L.S."/>
            <person name="Khalil J.Y.B."/>
            <person name="Rodrigues R."/>
            <person name="Arantes T."/>
            <person name="Assis F."/>
            <person name="Boratto P."/>
            <person name="Andrade M."/>
            <person name="Kroon E.G."/>
            <person name="Ribeiro B."/>
            <person name="Bergier I."/>
            <person name="Seligmann H."/>
            <person name="Ghigo E."/>
            <person name="Colson P."/>
            <person name="Levasseur A."/>
            <person name="Kroemer G."/>
            <person name="Raoult D."/>
            <person name="La Scola B."/>
        </authorList>
    </citation>
    <scope>NUCLEOTIDE SEQUENCE [LARGE SCALE GENOMIC DNA]</scope>
    <source>
        <strain evidence="1">Soda lake</strain>
    </source>
</reference>
<evidence type="ECO:0000313" key="1">
    <source>
        <dbReference type="EMBL" id="QKU35926.1"/>
    </source>
</evidence>
<reference evidence="1" key="1">
    <citation type="submission" date="2017-01" db="EMBL/GenBank/DDBJ databases">
        <authorList>
            <person name="Assis F.L."/>
            <person name="Abrahao J.S."/>
            <person name="Silva L."/>
            <person name="Khalil J.B."/>
            <person name="Rodrigues R."/>
            <person name="Silva L.S."/>
            <person name="Arantes T."/>
            <person name="Boratto P."/>
            <person name="Andrade M."/>
            <person name="Kroon E.G."/>
            <person name="Ribeiro B."/>
            <person name="Bergier I."/>
            <person name="Seligmann H."/>
            <person name="Ghigo E."/>
            <person name="Colson P."/>
            <person name="Levasseur A."/>
            <person name="Raoult D."/>
            <person name="Scola B.L."/>
        </authorList>
    </citation>
    <scope>NUCLEOTIDE SEQUENCE</scope>
    <source>
        <strain evidence="1">Soda lake</strain>
    </source>
</reference>
<name>A0A6N1NXE5_9VIRU</name>